<gene>
    <name evidence="2" type="ORF">Gohar_022376</name>
</gene>
<comment type="caution">
    <text evidence="2">The sequence shown here is derived from an EMBL/GenBank/DDBJ whole genome shotgun (WGS) entry which is preliminary data.</text>
</comment>
<organism evidence="2 3">
    <name type="scientific">Gossypium harknessii</name>
    <dbReference type="NCBI Taxonomy" id="34285"/>
    <lineage>
        <taxon>Eukaryota</taxon>
        <taxon>Viridiplantae</taxon>
        <taxon>Streptophyta</taxon>
        <taxon>Embryophyta</taxon>
        <taxon>Tracheophyta</taxon>
        <taxon>Spermatophyta</taxon>
        <taxon>Magnoliopsida</taxon>
        <taxon>eudicotyledons</taxon>
        <taxon>Gunneridae</taxon>
        <taxon>Pentapetalae</taxon>
        <taxon>rosids</taxon>
        <taxon>malvids</taxon>
        <taxon>Malvales</taxon>
        <taxon>Malvaceae</taxon>
        <taxon>Malvoideae</taxon>
        <taxon>Gossypium</taxon>
    </lineage>
</organism>
<reference evidence="2 3" key="1">
    <citation type="journal article" date="2019" name="Genome Biol. Evol.">
        <title>Insights into the evolution of the New World diploid cottons (Gossypium, subgenus Houzingenia) based on genome sequencing.</title>
        <authorList>
            <person name="Grover C.E."/>
            <person name="Arick M.A. 2nd"/>
            <person name="Thrash A."/>
            <person name="Conover J.L."/>
            <person name="Sanders W.S."/>
            <person name="Peterson D.G."/>
            <person name="Frelichowski J.E."/>
            <person name="Scheffler J.A."/>
            <person name="Scheffler B.E."/>
            <person name="Wendel J.F."/>
        </authorList>
    </citation>
    <scope>NUCLEOTIDE SEQUENCE [LARGE SCALE GENOMIC DNA]</scope>
    <source>
        <strain evidence="2">0</strain>
        <tissue evidence="2">Leaf</tissue>
    </source>
</reference>
<accession>A0A7J9IC77</accession>
<dbReference type="PANTHER" id="PTHR31286:SF153">
    <property type="entry name" value="DUF4283 DOMAIN PROTEIN"/>
    <property type="match status" value="1"/>
</dbReference>
<dbReference type="InterPro" id="IPR040256">
    <property type="entry name" value="At4g02000-like"/>
</dbReference>
<dbReference type="EMBL" id="JABFAD010330914">
    <property type="protein sequence ID" value="MBA0819686.1"/>
    <property type="molecule type" value="Genomic_DNA"/>
</dbReference>
<dbReference type="Pfam" id="PF14392">
    <property type="entry name" value="zf-CCHC_4"/>
    <property type="match status" value="1"/>
</dbReference>
<evidence type="ECO:0000313" key="3">
    <source>
        <dbReference type="Proteomes" id="UP000593560"/>
    </source>
</evidence>
<sequence>MELNLTEFWVQVHDLPPGLMNVLIAKQFGDFCGIFIEYDTSIPTLGLQTYLQIRVCLDVTAPLKRKKKVLIGKTMVVYARFKYEKLSLFYFICGKLGHGESFCPFRLQIEPSKIVFLWDLSIRATGKRCNTVMSRWLRAADGTQCINENFTGVNQDFSINEGKDLRRNVRGVEVNQNINPNLIPLGCGQVGNSSRPNKGRSGGNELWKTDGLVSGAMELVSNEEDTQLLCWKEKNGRELWKVHGFLWMLSWGQDIWIFRLALVTRAVKINENTKLERSWFGETTNC</sequence>
<proteinExistence type="predicted"/>
<dbReference type="PANTHER" id="PTHR31286">
    <property type="entry name" value="GLYCINE-RICH CELL WALL STRUCTURAL PROTEIN 1.8-LIKE"/>
    <property type="match status" value="1"/>
</dbReference>
<keyword evidence="3" id="KW-1185">Reference proteome</keyword>
<dbReference type="Proteomes" id="UP000593560">
    <property type="component" value="Unassembled WGS sequence"/>
</dbReference>
<protein>
    <recommendedName>
        <fullName evidence="1">Zinc knuckle CX2CX4HX4C domain-containing protein</fullName>
    </recommendedName>
</protein>
<feature type="domain" description="Zinc knuckle CX2CX4HX4C" evidence="1">
    <location>
        <begin position="57"/>
        <end position="105"/>
    </location>
</feature>
<evidence type="ECO:0000259" key="1">
    <source>
        <dbReference type="Pfam" id="PF14392"/>
    </source>
</evidence>
<evidence type="ECO:0000313" key="2">
    <source>
        <dbReference type="EMBL" id="MBA0819686.1"/>
    </source>
</evidence>
<name>A0A7J9IC77_9ROSI</name>
<dbReference type="AlphaFoldDB" id="A0A7J9IC77"/>
<dbReference type="OrthoDB" id="1000485at2759"/>
<dbReference type="InterPro" id="IPR025836">
    <property type="entry name" value="Zn_knuckle_CX2CX4HX4C"/>
</dbReference>